<feature type="transmembrane region" description="Helical" evidence="6">
    <location>
        <begin position="239"/>
        <end position="260"/>
    </location>
</feature>
<evidence type="ECO:0000256" key="3">
    <source>
        <dbReference type="ARBA" id="ARBA00022692"/>
    </source>
</evidence>
<dbReference type="PANTHER" id="PTHR32191">
    <property type="entry name" value="TETRASPANIN-8-RELATED"/>
    <property type="match status" value="1"/>
</dbReference>
<dbReference type="AlphaFoldDB" id="A0A6P5YF56"/>
<sequence length="276" mass="31018">MGRVSNCIVVFPNSLLLLLGQLSLSFGVYFVVHGSTHCDKVLKDPLLIMGGFLVVVSLLGLIGSVCKNNFFMFIYLTVMFFLILGLIGLTVFLFLVTNHGAGKVFSERDLIIKERKSADFSNWLKNHFVNDKNWNQIKSCLIDAKVCTSVGNHNDHVNYKALVFFKNTLPALQSSCCKPPTRCGFRPKNATFWEVPKSGPATADPDCLTWSNNQWKLCYDCNSCKGGVLANFRKAWKSWAIINVILLIFLIFVYSVGCCARRSNQKSNRKYIRGFA</sequence>
<feature type="transmembrane region" description="Helical" evidence="6">
    <location>
        <begin position="7"/>
        <end position="31"/>
    </location>
</feature>
<feature type="transmembrane region" description="Helical" evidence="6">
    <location>
        <begin position="73"/>
        <end position="96"/>
    </location>
</feature>
<evidence type="ECO:0000256" key="4">
    <source>
        <dbReference type="ARBA" id="ARBA00022989"/>
    </source>
</evidence>
<dbReference type="InterPro" id="IPR018499">
    <property type="entry name" value="Tetraspanin/Peripherin"/>
</dbReference>
<evidence type="ECO:0000256" key="5">
    <source>
        <dbReference type="ARBA" id="ARBA00023136"/>
    </source>
</evidence>
<evidence type="ECO:0000256" key="1">
    <source>
        <dbReference type="ARBA" id="ARBA00004141"/>
    </source>
</evidence>
<proteinExistence type="inferred from homology"/>
<keyword evidence="4 6" id="KW-1133">Transmembrane helix</keyword>
<feature type="transmembrane region" description="Helical" evidence="6">
    <location>
        <begin position="46"/>
        <end position="66"/>
    </location>
</feature>
<comment type="similarity">
    <text evidence="2">Belongs to the tetraspanin (TM4SF) family.</text>
</comment>
<reference evidence="8" key="1">
    <citation type="submission" date="2025-08" db="UniProtKB">
        <authorList>
            <consortium name="RefSeq"/>
        </authorList>
    </citation>
    <scope>IDENTIFICATION</scope>
    <source>
        <tissue evidence="8">Fruit stalk</tissue>
    </source>
</reference>
<evidence type="ECO:0000256" key="2">
    <source>
        <dbReference type="ARBA" id="ARBA00006840"/>
    </source>
</evidence>
<protein>
    <submittedName>
        <fullName evidence="8">Tetraspanin-8-like</fullName>
    </submittedName>
</protein>
<dbReference type="Proteomes" id="UP000515121">
    <property type="component" value="Unplaced"/>
</dbReference>
<dbReference type="Pfam" id="PF00335">
    <property type="entry name" value="Tetraspanin"/>
    <property type="match status" value="1"/>
</dbReference>
<dbReference type="OrthoDB" id="672773at2759"/>
<dbReference type="RefSeq" id="XP_022738686.1">
    <property type="nucleotide sequence ID" value="XM_022882951.1"/>
</dbReference>
<dbReference type="KEGG" id="dzi:111291294"/>
<name>A0A6P5YF56_DURZI</name>
<evidence type="ECO:0000313" key="7">
    <source>
        <dbReference type="Proteomes" id="UP000515121"/>
    </source>
</evidence>
<keyword evidence="5 6" id="KW-0472">Membrane</keyword>
<keyword evidence="3 6" id="KW-0812">Transmembrane</keyword>
<gene>
    <name evidence="8" type="primary">LOC111291294</name>
</gene>
<dbReference type="GeneID" id="111291294"/>
<dbReference type="InterPro" id="IPR044991">
    <property type="entry name" value="TET_plant"/>
</dbReference>
<organism evidence="7 8">
    <name type="scientific">Durio zibethinus</name>
    <name type="common">Durian</name>
    <dbReference type="NCBI Taxonomy" id="66656"/>
    <lineage>
        <taxon>Eukaryota</taxon>
        <taxon>Viridiplantae</taxon>
        <taxon>Streptophyta</taxon>
        <taxon>Embryophyta</taxon>
        <taxon>Tracheophyta</taxon>
        <taxon>Spermatophyta</taxon>
        <taxon>Magnoliopsida</taxon>
        <taxon>eudicotyledons</taxon>
        <taxon>Gunneridae</taxon>
        <taxon>Pentapetalae</taxon>
        <taxon>rosids</taxon>
        <taxon>malvids</taxon>
        <taxon>Malvales</taxon>
        <taxon>Malvaceae</taxon>
        <taxon>Helicteroideae</taxon>
        <taxon>Durio</taxon>
    </lineage>
</organism>
<accession>A0A6P5YF56</accession>
<comment type="subcellular location">
    <subcellularLocation>
        <location evidence="1">Membrane</location>
        <topology evidence="1">Multi-pass membrane protein</topology>
    </subcellularLocation>
</comment>
<dbReference type="GO" id="GO:0016020">
    <property type="term" value="C:membrane"/>
    <property type="evidence" value="ECO:0007669"/>
    <property type="project" value="UniProtKB-SubCell"/>
</dbReference>
<keyword evidence="7" id="KW-1185">Reference proteome</keyword>
<dbReference type="GO" id="GO:0009734">
    <property type="term" value="P:auxin-activated signaling pathway"/>
    <property type="evidence" value="ECO:0007669"/>
    <property type="project" value="InterPro"/>
</dbReference>
<evidence type="ECO:0000256" key="6">
    <source>
        <dbReference type="SAM" id="Phobius"/>
    </source>
</evidence>
<evidence type="ECO:0000313" key="8">
    <source>
        <dbReference type="RefSeq" id="XP_022738686.1"/>
    </source>
</evidence>